<dbReference type="InterPro" id="IPR036291">
    <property type="entry name" value="NAD(P)-bd_dom_sf"/>
</dbReference>
<dbReference type="Proteomes" id="UP000659223">
    <property type="component" value="Unassembled WGS sequence"/>
</dbReference>
<evidence type="ECO:0008006" key="3">
    <source>
        <dbReference type="Google" id="ProtNLM"/>
    </source>
</evidence>
<protein>
    <recommendedName>
        <fullName evidence="3">Saccharopine dehydrogenase</fullName>
    </recommendedName>
</protein>
<dbReference type="SUPFAM" id="SSF51735">
    <property type="entry name" value="NAD(P)-binding Rossmann-fold domains"/>
    <property type="match status" value="1"/>
</dbReference>
<evidence type="ECO:0000313" key="2">
    <source>
        <dbReference type="Proteomes" id="UP000659223"/>
    </source>
</evidence>
<gene>
    <name evidence="1" type="ORF">GCM10010324_63700</name>
</gene>
<accession>A0ABQ2ZCI6</accession>
<dbReference type="Gene3D" id="3.40.50.720">
    <property type="entry name" value="NAD(P)-binding Rossmann-like Domain"/>
    <property type="match status" value="1"/>
</dbReference>
<dbReference type="EMBL" id="BMUT01000019">
    <property type="protein sequence ID" value="GGY08031.1"/>
    <property type="molecule type" value="Genomic_DNA"/>
</dbReference>
<keyword evidence="2" id="KW-1185">Reference proteome</keyword>
<organism evidence="1 2">
    <name type="scientific">Streptomyces hiroshimensis</name>
    <dbReference type="NCBI Taxonomy" id="66424"/>
    <lineage>
        <taxon>Bacteria</taxon>
        <taxon>Bacillati</taxon>
        <taxon>Actinomycetota</taxon>
        <taxon>Actinomycetes</taxon>
        <taxon>Kitasatosporales</taxon>
        <taxon>Streptomycetaceae</taxon>
        <taxon>Streptomyces</taxon>
    </lineage>
</organism>
<reference evidence="2" key="1">
    <citation type="journal article" date="2019" name="Int. J. Syst. Evol. Microbiol.">
        <title>The Global Catalogue of Microorganisms (GCM) 10K type strain sequencing project: providing services to taxonomists for standard genome sequencing and annotation.</title>
        <authorList>
            <consortium name="The Broad Institute Genomics Platform"/>
            <consortium name="The Broad Institute Genome Sequencing Center for Infectious Disease"/>
            <person name="Wu L."/>
            <person name="Ma J."/>
        </authorList>
    </citation>
    <scope>NUCLEOTIDE SEQUENCE [LARGE SCALE GENOMIC DNA]</scope>
    <source>
        <strain evidence="2">JCM 4586</strain>
    </source>
</reference>
<name>A0ABQ2ZCI6_9ACTN</name>
<proteinExistence type="predicted"/>
<evidence type="ECO:0000313" key="1">
    <source>
        <dbReference type="EMBL" id="GGY08031.1"/>
    </source>
</evidence>
<sequence>MNRQTGPERPYDVVLFGATGYVGELTAEYLLAHAPKGCRWALAGRSRAKLEKLRDRLAALDSVRAADVALVTADADG</sequence>
<comment type="caution">
    <text evidence="1">The sequence shown here is derived from an EMBL/GenBank/DDBJ whole genome shotgun (WGS) entry which is preliminary data.</text>
</comment>